<dbReference type="OrthoDB" id="283883at2759"/>
<dbReference type="AlphaFoldDB" id="A0A1Y2GTG3"/>
<gene>
    <name evidence="1" type="ORF">BCR41DRAFT_369129</name>
</gene>
<evidence type="ECO:0000313" key="1">
    <source>
        <dbReference type="EMBL" id="ORZ22799.1"/>
    </source>
</evidence>
<dbReference type="RefSeq" id="XP_021883353.1">
    <property type="nucleotide sequence ID" value="XM_022026436.1"/>
</dbReference>
<dbReference type="InParanoid" id="A0A1Y2GTG3"/>
<dbReference type="GeneID" id="33568279"/>
<dbReference type="EMBL" id="MCFF01000010">
    <property type="protein sequence ID" value="ORZ22799.1"/>
    <property type="molecule type" value="Genomic_DNA"/>
</dbReference>
<dbReference type="Proteomes" id="UP000193648">
    <property type="component" value="Unassembled WGS sequence"/>
</dbReference>
<sequence length="290" mass="32559">MLATDSNPFSKHSITQLGYIEKNTLAQLISGDDGILQIRGNRLENYVIYPIIDVLEDATSEFQVLILMNRLDAQSSKAFVSSLKKHLNVAEVPNTFYTAQQDKMVGLGPLLSSSTTPSIYAITPEMMTQLKNEGVIVPKAVHVMIVYEAEYVLRTPAQIESIRIALDEFEVCQVILAVHDATEDVLHAAEAFGFSDKTIVFSMDHTNIYTAEHYRFTEETMLESLLDRAVQFSKENAVVVLCHDAREAQRIRGQLAERAEMASRGEEIYFSCNRSIFSNSIANVYYSVDK</sequence>
<name>A0A1Y2GTG3_9FUNG</name>
<accession>A0A1Y2GTG3</accession>
<protein>
    <submittedName>
        <fullName evidence="1">Uncharacterized protein</fullName>
    </submittedName>
</protein>
<keyword evidence="2" id="KW-1185">Reference proteome</keyword>
<comment type="caution">
    <text evidence="1">The sequence shown here is derived from an EMBL/GenBank/DDBJ whole genome shotgun (WGS) entry which is preliminary data.</text>
</comment>
<evidence type="ECO:0000313" key="2">
    <source>
        <dbReference type="Proteomes" id="UP000193648"/>
    </source>
</evidence>
<reference evidence="1 2" key="1">
    <citation type="submission" date="2016-07" db="EMBL/GenBank/DDBJ databases">
        <title>Pervasive Adenine N6-methylation of Active Genes in Fungi.</title>
        <authorList>
            <consortium name="DOE Joint Genome Institute"/>
            <person name="Mondo S.J."/>
            <person name="Dannebaum R.O."/>
            <person name="Kuo R.C."/>
            <person name="Labutti K."/>
            <person name="Haridas S."/>
            <person name="Kuo A."/>
            <person name="Salamov A."/>
            <person name="Ahrendt S.R."/>
            <person name="Lipzen A."/>
            <person name="Sullivan W."/>
            <person name="Andreopoulos W.B."/>
            <person name="Clum A."/>
            <person name="Lindquist E."/>
            <person name="Daum C."/>
            <person name="Ramamoorthy G.K."/>
            <person name="Gryganskyi A."/>
            <person name="Culley D."/>
            <person name="Magnuson J.K."/>
            <person name="James T.Y."/>
            <person name="O'Malley M.A."/>
            <person name="Stajich J.E."/>
            <person name="Spatafora J.W."/>
            <person name="Visel A."/>
            <person name="Grigoriev I.V."/>
        </authorList>
    </citation>
    <scope>NUCLEOTIDE SEQUENCE [LARGE SCALE GENOMIC DNA]</scope>
    <source>
        <strain evidence="1 2">NRRL 3116</strain>
    </source>
</reference>
<organism evidence="1 2">
    <name type="scientific">Lobosporangium transversale</name>
    <dbReference type="NCBI Taxonomy" id="64571"/>
    <lineage>
        <taxon>Eukaryota</taxon>
        <taxon>Fungi</taxon>
        <taxon>Fungi incertae sedis</taxon>
        <taxon>Mucoromycota</taxon>
        <taxon>Mortierellomycotina</taxon>
        <taxon>Mortierellomycetes</taxon>
        <taxon>Mortierellales</taxon>
        <taxon>Mortierellaceae</taxon>
        <taxon>Lobosporangium</taxon>
    </lineage>
</organism>
<proteinExistence type="predicted"/>